<dbReference type="PRINTS" id="PR00032">
    <property type="entry name" value="HTHARAC"/>
</dbReference>
<name>A0A0F9MPG8_9ZZZZ</name>
<evidence type="ECO:0000256" key="3">
    <source>
        <dbReference type="ARBA" id="ARBA00023163"/>
    </source>
</evidence>
<proteinExistence type="predicted"/>
<dbReference type="InterPro" id="IPR032687">
    <property type="entry name" value="AraC-type_N"/>
</dbReference>
<dbReference type="GO" id="GO:0000976">
    <property type="term" value="F:transcription cis-regulatory region binding"/>
    <property type="evidence" value="ECO:0007669"/>
    <property type="project" value="TreeGrafter"/>
</dbReference>
<dbReference type="InterPro" id="IPR018060">
    <property type="entry name" value="HTH_AraC"/>
</dbReference>
<evidence type="ECO:0000259" key="4">
    <source>
        <dbReference type="PROSITE" id="PS01124"/>
    </source>
</evidence>
<dbReference type="SMART" id="SM00342">
    <property type="entry name" value="HTH_ARAC"/>
    <property type="match status" value="1"/>
</dbReference>
<dbReference type="Pfam" id="PF12833">
    <property type="entry name" value="HTH_18"/>
    <property type="match status" value="1"/>
</dbReference>
<evidence type="ECO:0000256" key="2">
    <source>
        <dbReference type="ARBA" id="ARBA00023125"/>
    </source>
</evidence>
<keyword evidence="2" id="KW-0238">DNA-binding</keyword>
<gene>
    <name evidence="5" type="ORF">LCGC14_1048600</name>
</gene>
<keyword evidence="1" id="KW-0805">Transcription regulation</keyword>
<sequence>MSTSSNQHALILARLTHIVRRFMEAEGLSLDLLNEYTNAASSGSERLPIGQWWALLERVAQVSNDPHVGLRIGKLTQIQDVGVLGYLAASCETLGQAMQRLQRFEGLLQQLAASSVAVDGDCIRLAWTNENGHSTDLSNEVLISGLLTVLGILIAPHRIKPVCVEFPRKSDSGLATYEAMLGCPVQFARPQLAVRLRADNLMLPINSRDTHLMQLLEQQAATALKGLEHSDEFLIQLQKAMSRGLLERNASMPWVAVQLNMSVRSVYRALNERGKTFKRQLDELRQTLAQQYLADETLSLSEIALLLGYSEQSAFNRAFRQWTGSTPLKHRREFYCVK</sequence>
<dbReference type="PROSITE" id="PS01124">
    <property type="entry name" value="HTH_ARAC_FAMILY_2"/>
    <property type="match status" value="1"/>
</dbReference>
<keyword evidence="3" id="KW-0804">Transcription</keyword>
<dbReference type="AlphaFoldDB" id="A0A0F9MPG8"/>
<dbReference type="Gene3D" id="1.10.10.60">
    <property type="entry name" value="Homeodomain-like"/>
    <property type="match status" value="1"/>
</dbReference>
<dbReference type="EMBL" id="LAZR01004370">
    <property type="protein sequence ID" value="KKN09240.1"/>
    <property type="molecule type" value="Genomic_DNA"/>
</dbReference>
<dbReference type="SUPFAM" id="SSF46689">
    <property type="entry name" value="Homeodomain-like"/>
    <property type="match status" value="1"/>
</dbReference>
<dbReference type="InterPro" id="IPR009057">
    <property type="entry name" value="Homeodomain-like_sf"/>
</dbReference>
<dbReference type="Pfam" id="PF12625">
    <property type="entry name" value="Arabinose_bd"/>
    <property type="match status" value="1"/>
</dbReference>
<dbReference type="GO" id="GO:0003700">
    <property type="term" value="F:DNA-binding transcription factor activity"/>
    <property type="evidence" value="ECO:0007669"/>
    <property type="project" value="InterPro"/>
</dbReference>
<dbReference type="PANTHER" id="PTHR47894:SF1">
    <property type="entry name" value="HTH-TYPE TRANSCRIPTIONAL REGULATOR VQSM"/>
    <property type="match status" value="1"/>
</dbReference>
<protein>
    <recommendedName>
        <fullName evidence="4">HTH araC/xylS-type domain-containing protein</fullName>
    </recommendedName>
</protein>
<reference evidence="5" key="1">
    <citation type="journal article" date="2015" name="Nature">
        <title>Complex archaea that bridge the gap between prokaryotes and eukaryotes.</title>
        <authorList>
            <person name="Spang A."/>
            <person name="Saw J.H."/>
            <person name="Jorgensen S.L."/>
            <person name="Zaremba-Niedzwiedzka K."/>
            <person name="Martijn J."/>
            <person name="Lind A.E."/>
            <person name="van Eijk R."/>
            <person name="Schleper C."/>
            <person name="Guy L."/>
            <person name="Ettema T.J."/>
        </authorList>
    </citation>
    <scope>NUCLEOTIDE SEQUENCE</scope>
</reference>
<comment type="caution">
    <text evidence="5">The sequence shown here is derived from an EMBL/GenBank/DDBJ whole genome shotgun (WGS) entry which is preliminary data.</text>
</comment>
<dbReference type="InterPro" id="IPR020449">
    <property type="entry name" value="Tscrpt_reg_AraC-type_HTH"/>
</dbReference>
<dbReference type="PANTHER" id="PTHR47894">
    <property type="entry name" value="HTH-TYPE TRANSCRIPTIONAL REGULATOR GADX"/>
    <property type="match status" value="1"/>
</dbReference>
<feature type="domain" description="HTH araC/xylS-type" evidence="4">
    <location>
        <begin position="231"/>
        <end position="333"/>
    </location>
</feature>
<organism evidence="5">
    <name type="scientific">marine sediment metagenome</name>
    <dbReference type="NCBI Taxonomy" id="412755"/>
    <lineage>
        <taxon>unclassified sequences</taxon>
        <taxon>metagenomes</taxon>
        <taxon>ecological metagenomes</taxon>
    </lineage>
</organism>
<dbReference type="GO" id="GO:0005829">
    <property type="term" value="C:cytosol"/>
    <property type="evidence" value="ECO:0007669"/>
    <property type="project" value="TreeGrafter"/>
</dbReference>
<accession>A0A0F9MPG8</accession>
<evidence type="ECO:0000256" key="1">
    <source>
        <dbReference type="ARBA" id="ARBA00023015"/>
    </source>
</evidence>
<evidence type="ECO:0000313" key="5">
    <source>
        <dbReference type="EMBL" id="KKN09240.1"/>
    </source>
</evidence>